<name>A0A5C6ATS6_9BACT</name>
<feature type="region of interest" description="Disordered" evidence="1">
    <location>
        <begin position="123"/>
        <end position="156"/>
    </location>
</feature>
<feature type="region of interest" description="Disordered" evidence="1">
    <location>
        <begin position="298"/>
        <end position="346"/>
    </location>
</feature>
<evidence type="ECO:0000313" key="3">
    <source>
        <dbReference type="Proteomes" id="UP000320176"/>
    </source>
</evidence>
<comment type="caution">
    <text evidence="2">The sequence shown here is derived from an EMBL/GenBank/DDBJ whole genome shotgun (WGS) entry which is preliminary data.</text>
</comment>
<dbReference type="EMBL" id="SJPN01000004">
    <property type="protein sequence ID" value="TWU02988.1"/>
    <property type="molecule type" value="Genomic_DNA"/>
</dbReference>
<sequence length="823" mass="90364">MSQQKTCVSHGLLVWQATLAFTAGVLAIVSSGCGSDRPSMEELDVWIRTHHRSGEVNQTLNSISLVNSNKQSDSSLKLEFQVHEQLKCDTFHPESLAEAFAAYNHDPSSFERARQTLAGLREPERSVAKTRMPPPEPPLQIFRRTGSTGDKSTSNGSVIARKNASKWEFTDLDIQVVAKGFGADAIARNDLPNDAVLLEPNVSENSVTRLIAKRNELIQAVANAEVQMKERLNREHQQLLAMIHSNQSFQASIFATNGPVQQLSLQFVHQESDGEKVVVLLEDVADHLRRASWIGSLKLADPPQPTSNENGMPDGVRPQPDGVRPQPDGVRPQPDGWSISLTPVEGEPPFPKTDAQSNITLGILSDNQLAWFKSQSPVAFQNTAISSPLPDYRAYRSQIQQWTGRGRVWEGAIQYDGDVSRNVRLTFAENRDEGKYVRVIMETSVDDFAVAIFEGVLTTSPENIFSWPLNLKWTSGEGTKFQGTEHQLPMITSGIGGSLRLAFSPTGECFGASSSRGSLTQNISVDLKPAAEVAEMQSSLSRWETALQSGTRWTGKIVRGESAADKVVLNVCEVHDDGQAFQMTIQNPDNPHQFRSFSATLDPMDRAIDGYALLLEAKSSVAQPTHFGYSGYADVYGVHRDAKHQFRLSTDGTTLLGISGSKELIELTREETSIKAPSDRDGMAQSWQQACATGNRWKGRLTNSRMESSTDIEMKVTSGVDATGTVEVELSIPRQRTPGSRFRGQLRLDGDNVHGFAIVLQKHEQNRGAGESLVFGSSQQGIELLFRLAEDGTGLIGMASEAGQAIEFLELQRIPATQSRLNR</sequence>
<protein>
    <submittedName>
        <fullName evidence="2">Uncharacterized protein</fullName>
    </submittedName>
</protein>
<organism evidence="2 3">
    <name type="scientific">Stieleria varia</name>
    <dbReference type="NCBI Taxonomy" id="2528005"/>
    <lineage>
        <taxon>Bacteria</taxon>
        <taxon>Pseudomonadati</taxon>
        <taxon>Planctomycetota</taxon>
        <taxon>Planctomycetia</taxon>
        <taxon>Pirellulales</taxon>
        <taxon>Pirellulaceae</taxon>
        <taxon>Stieleria</taxon>
    </lineage>
</organism>
<dbReference type="AlphaFoldDB" id="A0A5C6ATS6"/>
<dbReference type="Proteomes" id="UP000320176">
    <property type="component" value="Unassembled WGS sequence"/>
</dbReference>
<accession>A0A5C6ATS6</accession>
<dbReference type="PROSITE" id="PS51257">
    <property type="entry name" value="PROKAR_LIPOPROTEIN"/>
    <property type="match status" value="1"/>
</dbReference>
<feature type="compositionally biased region" description="Polar residues" evidence="1">
    <location>
        <begin position="145"/>
        <end position="156"/>
    </location>
</feature>
<dbReference type="OrthoDB" id="221843at2"/>
<gene>
    <name evidence="2" type="ORF">Pla52n_40770</name>
</gene>
<keyword evidence="3" id="KW-1185">Reference proteome</keyword>
<evidence type="ECO:0000313" key="2">
    <source>
        <dbReference type="EMBL" id="TWU02988.1"/>
    </source>
</evidence>
<evidence type="ECO:0000256" key="1">
    <source>
        <dbReference type="SAM" id="MobiDB-lite"/>
    </source>
</evidence>
<dbReference type="RefSeq" id="WP_146521208.1">
    <property type="nucleotide sequence ID" value="NZ_CP151726.1"/>
</dbReference>
<reference evidence="2 3" key="1">
    <citation type="submission" date="2019-02" db="EMBL/GenBank/DDBJ databases">
        <title>Deep-cultivation of Planctomycetes and their phenomic and genomic characterization uncovers novel biology.</title>
        <authorList>
            <person name="Wiegand S."/>
            <person name="Jogler M."/>
            <person name="Boedeker C."/>
            <person name="Pinto D."/>
            <person name="Vollmers J."/>
            <person name="Rivas-Marin E."/>
            <person name="Kohn T."/>
            <person name="Peeters S.H."/>
            <person name="Heuer A."/>
            <person name="Rast P."/>
            <person name="Oberbeckmann S."/>
            <person name="Bunk B."/>
            <person name="Jeske O."/>
            <person name="Meyerdierks A."/>
            <person name="Storesund J.E."/>
            <person name="Kallscheuer N."/>
            <person name="Luecker S."/>
            <person name="Lage O.M."/>
            <person name="Pohl T."/>
            <person name="Merkel B.J."/>
            <person name="Hornburger P."/>
            <person name="Mueller R.-W."/>
            <person name="Bruemmer F."/>
            <person name="Labrenz M."/>
            <person name="Spormann A.M."/>
            <person name="Op Den Camp H."/>
            <person name="Overmann J."/>
            <person name="Amann R."/>
            <person name="Jetten M.S.M."/>
            <person name="Mascher T."/>
            <person name="Medema M.H."/>
            <person name="Devos D.P."/>
            <person name="Kaster A.-K."/>
            <person name="Ovreas L."/>
            <person name="Rohde M."/>
            <person name="Galperin M.Y."/>
            <person name="Jogler C."/>
        </authorList>
    </citation>
    <scope>NUCLEOTIDE SEQUENCE [LARGE SCALE GENOMIC DNA]</scope>
    <source>
        <strain evidence="2 3">Pla52n</strain>
    </source>
</reference>
<proteinExistence type="predicted"/>